<keyword evidence="2 4" id="KW-0560">Oxidoreductase</keyword>
<feature type="active site" evidence="3">
    <location>
        <position position="248"/>
    </location>
</feature>
<dbReference type="InterPro" id="IPR051020">
    <property type="entry name" value="ALDH-related_metabolic_enz"/>
</dbReference>
<evidence type="ECO:0000259" key="5">
    <source>
        <dbReference type="Pfam" id="PF00171"/>
    </source>
</evidence>
<accession>H1YYQ9</accession>
<evidence type="ECO:0000313" key="7">
    <source>
        <dbReference type="Proteomes" id="UP000005741"/>
    </source>
</evidence>
<keyword evidence="7" id="KW-1185">Reference proteome</keyword>
<dbReference type="FunCoup" id="H1YYQ9">
    <property type="interactions" value="43"/>
</dbReference>
<gene>
    <name evidence="6" type="ORF">Metlim_1953</name>
</gene>
<reference evidence="6 7" key="1">
    <citation type="submission" date="2011-10" db="EMBL/GenBank/DDBJ databases">
        <title>The Improved High-Quality Draft genome of Methanoplanus limicola DSM 2279.</title>
        <authorList>
            <consortium name="US DOE Joint Genome Institute (JGI-PGF)"/>
            <person name="Lucas S."/>
            <person name="Copeland A."/>
            <person name="Lapidus A."/>
            <person name="Glavina del Rio T."/>
            <person name="Dalin E."/>
            <person name="Tice H."/>
            <person name="Bruce D."/>
            <person name="Goodwin L."/>
            <person name="Pitluck S."/>
            <person name="Peters L."/>
            <person name="Mikhailova N."/>
            <person name="Lu M."/>
            <person name="Kyrpides N."/>
            <person name="Mavromatis K."/>
            <person name="Ivanova N."/>
            <person name="Markowitz V."/>
            <person name="Cheng J.-F."/>
            <person name="Hugenholtz P."/>
            <person name="Woyke T."/>
            <person name="Wu D."/>
            <person name="Wirth R."/>
            <person name="Brambilla E.-M."/>
            <person name="Klenk H.-P."/>
            <person name="Eisen J.A."/>
        </authorList>
    </citation>
    <scope>NUCLEOTIDE SEQUENCE [LARGE SCALE GENOMIC DNA]</scope>
    <source>
        <strain evidence="6 7">DSM 2279</strain>
    </source>
</reference>
<dbReference type="EMBL" id="CM001436">
    <property type="protein sequence ID" value="EHQ36042.1"/>
    <property type="molecule type" value="Genomic_DNA"/>
</dbReference>
<dbReference type="HOGENOM" id="CLU_005391_1_0_2"/>
<dbReference type="InterPro" id="IPR016161">
    <property type="entry name" value="Ald_DH/histidinol_DH"/>
</dbReference>
<dbReference type="Proteomes" id="UP000005741">
    <property type="component" value="Chromosome"/>
</dbReference>
<sequence>MGELYKMIIGGEFKESGETIDVIYPYTGEVFSKVCLAGCAEAEEAIILAKESFKETVHLPAYRRKEILERLAELVRDNAGRFAEILVKESGKTITLAGAEVARSVDTLMISAEEAVRINGELIPLDRTPAGEGREGIIKRFPVGTVLAITPFNYPLNLACHKIGPAIAAGNPFILKPSSKTPLSALLLGELILKAGYPKRAVNVLPCCNSVAESMAKDERIAYLSFTGSPDVGWHLKSVSGRKRVGLELGGNAPVIVHSDADLDRAAERIAFGACLNAGQVCISVQRVLVQNSVYEKFLEKLSNIFESIKTGDPMDEETFTGPLISDEACEKAVDMMLQSIEDGALQYYGGGYEGRVITPTILAGTCRSMEVECEEIFAPVVTVNSYESFKEAVDRANDTKYGLQAGVFTDSMKNASYAAGHLKYGGVIINDIPTFRTDAMPYGGIKSSGLGKEGPYYAIREMTEEKLIVFARK</sequence>
<dbReference type="Pfam" id="PF00171">
    <property type="entry name" value="Aldedh"/>
    <property type="match status" value="1"/>
</dbReference>
<dbReference type="Gene3D" id="3.40.605.10">
    <property type="entry name" value="Aldehyde Dehydrogenase, Chain A, domain 1"/>
    <property type="match status" value="1"/>
</dbReference>
<name>H1YYQ9_9EURY</name>
<dbReference type="InterPro" id="IPR016163">
    <property type="entry name" value="Ald_DH_C"/>
</dbReference>
<evidence type="ECO:0000256" key="1">
    <source>
        <dbReference type="ARBA" id="ARBA00009986"/>
    </source>
</evidence>
<dbReference type="GO" id="GO:0008911">
    <property type="term" value="F:lactaldehyde dehydrogenase (NAD+) activity"/>
    <property type="evidence" value="ECO:0007669"/>
    <property type="project" value="TreeGrafter"/>
</dbReference>
<comment type="similarity">
    <text evidence="1 4">Belongs to the aldehyde dehydrogenase family.</text>
</comment>
<dbReference type="InParanoid" id="H1YYQ9"/>
<dbReference type="Gene3D" id="3.40.309.10">
    <property type="entry name" value="Aldehyde Dehydrogenase, Chain A, domain 2"/>
    <property type="match status" value="1"/>
</dbReference>
<evidence type="ECO:0000256" key="4">
    <source>
        <dbReference type="RuleBase" id="RU003345"/>
    </source>
</evidence>
<evidence type="ECO:0000256" key="2">
    <source>
        <dbReference type="ARBA" id="ARBA00023002"/>
    </source>
</evidence>
<dbReference type="PATRIC" id="fig|937775.9.peg.2191"/>
<evidence type="ECO:0000313" key="6">
    <source>
        <dbReference type="EMBL" id="EHQ36042.1"/>
    </source>
</evidence>
<dbReference type="RefSeq" id="WP_004078189.1">
    <property type="nucleotide sequence ID" value="NZ_CM001436.1"/>
</dbReference>
<dbReference type="FunFam" id="3.40.605.10:FF:000063">
    <property type="entry name" value="Succinate-semialdehyde dehydrogenase, mitochondrial"/>
    <property type="match status" value="1"/>
</dbReference>
<proteinExistence type="inferred from homology"/>
<protein>
    <submittedName>
        <fullName evidence="6">Aldehyde Dehydrogenase</fullName>
    </submittedName>
</protein>
<dbReference type="AlphaFoldDB" id="H1YYQ9"/>
<dbReference type="InterPro" id="IPR029510">
    <property type="entry name" value="Ald_DH_CS_GLU"/>
</dbReference>
<dbReference type="PANTHER" id="PTHR42991:SF1">
    <property type="entry name" value="ALDEHYDE DEHYDROGENASE"/>
    <property type="match status" value="1"/>
</dbReference>
<dbReference type="PROSITE" id="PS00687">
    <property type="entry name" value="ALDEHYDE_DEHYDR_GLU"/>
    <property type="match status" value="1"/>
</dbReference>
<evidence type="ECO:0000256" key="3">
    <source>
        <dbReference type="PROSITE-ProRule" id="PRU10007"/>
    </source>
</evidence>
<dbReference type="OrthoDB" id="6342at2157"/>
<dbReference type="InterPro" id="IPR016162">
    <property type="entry name" value="Ald_DH_N"/>
</dbReference>
<dbReference type="InterPro" id="IPR015590">
    <property type="entry name" value="Aldehyde_DH_dom"/>
</dbReference>
<dbReference type="STRING" id="937775.Metlim_1953"/>
<dbReference type="PANTHER" id="PTHR42991">
    <property type="entry name" value="ALDEHYDE DEHYDROGENASE"/>
    <property type="match status" value="1"/>
</dbReference>
<organism evidence="6 7">
    <name type="scientific">Methanoplanus limicola DSM 2279</name>
    <dbReference type="NCBI Taxonomy" id="937775"/>
    <lineage>
        <taxon>Archaea</taxon>
        <taxon>Methanobacteriati</taxon>
        <taxon>Methanobacteriota</taxon>
        <taxon>Stenosarchaea group</taxon>
        <taxon>Methanomicrobia</taxon>
        <taxon>Methanomicrobiales</taxon>
        <taxon>Methanomicrobiaceae</taxon>
        <taxon>Methanoplanus</taxon>
    </lineage>
</organism>
<feature type="domain" description="Aldehyde dehydrogenase" evidence="5">
    <location>
        <begin position="16"/>
        <end position="468"/>
    </location>
</feature>
<dbReference type="SUPFAM" id="SSF53720">
    <property type="entry name" value="ALDH-like"/>
    <property type="match status" value="1"/>
</dbReference>